<name>A0A3T1CY44_9BACL</name>
<protein>
    <submittedName>
        <fullName evidence="2">Uncharacterized protein</fullName>
    </submittedName>
</protein>
<evidence type="ECO:0000313" key="2">
    <source>
        <dbReference type="EMBL" id="BBI30763.1"/>
    </source>
</evidence>
<dbReference type="Proteomes" id="UP000289856">
    <property type="component" value="Chromosome"/>
</dbReference>
<keyword evidence="3" id="KW-1185">Reference proteome</keyword>
<evidence type="ECO:0000256" key="1">
    <source>
        <dbReference type="SAM" id="Phobius"/>
    </source>
</evidence>
<keyword evidence="1" id="KW-1133">Transmembrane helix</keyword>
<dbReference type="AlphaFoldDB" id="A0A3T1CY44"/>
<dbReference type="KEGG" id="cohn:KCTCHS21_01620"/>
<evidence type="ECO:0000313" key="3">
    <source>
        <dbReference type="Proteomes" id="UP000289856"/>
    </source>
</evidence>
<proteinExistence type="predicted"/>
<keyword evidence="1" id="KW-0812">Transmembrane</keyword>
<gene>
    <name evidence="2" type="ORF">KCTCHS21_01620</name>
</gene>
<keyword evidence="1" id="KW-0472">Membrane</keyword>
<sequence length="136" mass="15351">MHQHISLESLNRYIIQMETQAVEVKHLIEAIANSGKVSKETVEAPQADRAVQQTKPNTFSLTKWLVITAIHKVSDLLKYIIWIAAIFGISFGTSYLMNTKNNPEAPAGELLIKTAESFSVAWTWAFPIIEKLKHLF</sequence>
<organism evidence="2 3">
    <name type="scientific">Cohnella abietis</name>
    <dbReference type="NCBI Taxonomy" id="2507935"/>
    <lineage>
        <taxon>Bacteria</taxon>
        <taxon>Bacillati</taxon>
        <taxon>Bacillota</taxon>
        <taxon>Bacilli</taxon>
        <taxon>Bacillales</taxon>
        <taxon>Paenibacillaceae</taxon>
        <taxon>Cohnella</taxon>
    </lineage>
</organism>
<dbReference type="EMBL" id="AP019400">
    <property type="protein sequence ID" value="BBI30763.1"/>
    <property type="molecule type" value="Genomic_DNA"/>
</dbReference>
<feature type="transmembrane region" description="Helical" evidence="1">
    <location>
        <begin position="79"/>
        <end position="98"/>
    </location>
</feature>
<reference evidence="2 3" key="1">
    <citation type="submission" date="2019-01" db="EMBL/GenBank/DDBJ databases">
        <title>Complete genome sequence of Cohnella hallensis HS21 isolated from Korean fir (Abies koreana) rhizospheric soil.</title>
        <authorList>
            <person name="Jiang L."/>
            <person name="Kang S.W."/>
            <person name="Kim S."/>
            <person name="Jung J."/>
            <person name="Kim C.Y."/>
            <person name="Kim D.H."/>
            <person name="Kim S.W."/>
            <person name="Lee J."/>
        </authorList>
    </citation>
    <scope>NUCLEOTIDE SEQUENCE [LARGE SCALE GENOMIC DNA]</scope>
    <source>
        <strain evidence="2 3">HS21</strain>
    </source>
</reference>
<accession>A0A3T1CY44</accession>